<feature type="transmembrane region" description="Helical" evidence="1">
    <location>
        <begin position="12"/>
        <end position="30"/>
    </location>
</feature>
<dbReference type="InterPro" id="IPR001036">
    <property type="entry name" value="Acrflvin-R"/>
</dbReference>
<dbReference type="GO" id="GO:0005886">
    <property type="term" value="C:plasma membrane"/>
    <property type="evidence" value="ECO:0007669"/>
    <property type="project" value="TreeGrafter"/>
</dbReference>
<dbReference type="GO" id="GO:0042910">
    <property type="term" value="F:xenobiotic transmembrane transporter activity"/>
    <property type="evidence" value="ECO:0007669"/>
    <property type="project" value="TreeGrafter"/>
</dbReference>
<protein>
    <recommendedName>
        <fullName evidence="3">Acriflavin resistance protein</fullName>
    </recommendedName>
</protein>
<gene>
    <name evidence="2" type="ORF">S01H1_19057</name>
</gene>
<feature type="non-terminal residue" evidence="2">
    <location>
        <position position="62"/>
    </location>
</feature>
<dbReference type="Pfam" id="PF00873">
    <property type="entry name" value="ACR_tran"/>
    <property type="match status" value="1"/>
</dbReference>
<keyword evidence="1" id="KW-1133">Transmembrane helix</keyword>
<reference evidence="2" key="1">
    <citation type="journal article" date="2014" name="Front. Microbiol.">
        <title>High frequency of phylogenetically diverse reductive dehalogenase-homologous genes in deep subseafloor sedimentary metagenomes.</title>
        <authorList>
            <person name="Kawai M."/>
            <person name="Futagami T."/>
            <person name="Toyoda A."/>
            <person name="Takaki Y."/>
            <person name="Nishi S."/>
            <person name="Hori S."/>
            <person name="Arai W."/>
            <person name="Tsubouchi T."/>
            <person name="Morono Y."/>
            <person name="Uchiyama I."/>
            <person name="Ito T."/>
            <person name="Fujiyama A."/>
            <person name="Inagaki F."/>
            <person name="Takami H."/>
        </authorList>
    </citation>
    <scope>NUCLEOTIDE SEQUENCE</scope>
    <source>
        <strain evidence="2">Expedition CK06-06</strain>
    </source>
</reference>
<evidence type="ECO:0000256" key="1">
    <source>
        <dbReference type="SAM" id="Phobius"/>
    </source>
</evidence>
<keyword evidence="1" id="KW-0472">Membrane</keyword>
<dbReference type="AlphaFoldDB" id="X0TWE4"/>
<dbReference type="PANTHER" id="PTHR32063:SF24">
    <property type="entry name" value="CATION EFFLUX SYSTEM (ACRB_ACRD_ACRF FAMILY)"/>
    <property type="match status" value="1"/>
</dbReference>
<sequence length="62" mass="6761">MLITDTSIRNRTTVAVLGLIIILMGGYSYLSLPREAFPDIPIPHILVSTAYEGVSPQDIETS</sequence>
<dbReference type="EMBL" id="BARS01010253">
    <property type="protein sequence ID" value="GAF91486.1"/>
    <property type="molecule type" value="Genomic_DNA"/>
</dbReference>
<proteinExistence type="predicted"/>
<name>X0TWE4_9ZZZZ</name>
<evidence type="ECO:0000313" key="2">
    <source>
        <dbReference type="EMBL" id="GAF91486.1"/>
    </source>
</evidence>
<dbReference type="Gene3D" id="1.20.1640.10">
    <property type="entry name" value="Multidrug efflux transporter AcrB transmembrane domain"/>
    <property type="match status" value="1"/>
</dbReference>
<dbReference type="PANTHER" id="PTHR32063">
    <property type="match status" value="1"/>
</dbReference>
<comment type="caution">
    <text evidence="2">The sequence shown here is derived from an EMBL/GenBank/DDBJ whole genome shotgun (WGS) entry which is preliminary data.</text>
</comment>
<accession>X0TWE4</accession>
<evidence type="ECO:0008006" key="3">
    <source>
        <dbReference type="Google" id="ProtNLM"/>
    </source>
</evidence>
<dbReference type="PRINTS" id="PR00702">
    <property type="entry name" value="ACRIFLAVINRP"/>
</dbReference>
<organism evidence="2">
    <name type="scientific">marine sediment metagenome</name>
    <dbReference type="NCBI Taxonomy" id="412755"/>
    <lineage>
        <taxon>unclassified sequences</taxon>
        <taxon>metagenomes</taxon>
        <taxon>ecological metagenomes</taxon>
    </lineage>
</organism>
<keyword evidence="1" id="KW-0812">Transmembrane</keyword>
<dbReference type="Gene3D" id="3.30.70.1430">
    <property type="entry name" value="Multidrug efflux transporter AcrB pore domain"/>
    <property type="match status" value="1"/>
</dbReference>